<dbReference type="EMBL" id="JAAIKB010000019">
    <property type="protein sequence ID" value="NGM23767.1"/>
    <property type="molecule type" value="Genomic_DNA"/>
</dbReference>
<dbReference type="InterPro" id="IPR001633">
    <property type="entry name" value="EAL_dom"/>
</dbReference>
<dbReference type="PANTHER" id="PTHR44757:SF2">
    <property type="entry name" value="BIOFILM ARCHITECTURE MAINTENANCE PROTEIN MBAA"/>
    <property type="match status" value="1"/>
</dbReference>
<feature type="domain" description="EAL" evidence="2">
    <location>
        <begin position="42"/>
        <end position="113"/>
    </location>
</feature>
<organism evidence="3 4">
    <name type="scientific">Falsiroseomonas algicola</name>
    <dbReference type="NCBI Taxonomy" id="2716930"/>
    <lineage>
        <taxon>Bacteria</taxon>
        <taxon>Pseudomonadati</taxon>
        <taxon>Pseudomonadota</taxon>
        <taxon>Alphaproteobacteria</taxon>
        <taxon>Acetobacterales</taxon>
        <taxon>Roseomonadaceae</taxon>
        <taxon>Falsiroseomonas</taxon>
    </lineage>
</organism>
<keyword evidence="4" id="KW-1185">Reference proteome</keyword>
<evidence type="ECO:0000313" key="4">
    <source>
        <dbReference type="Proteomes" id="UP000475385"/>
    </source>
</evidence>
<comment type="caution">
    <text evidence="3">The sequence shown here is derived from an EMBL/GenBank/DDBJ whole genome shotgun (WGS) entry which is preliminary data.</text>
</comment>
<gene>
    <name evidence="3" type="ORF">G3576_27410</name>
</gene>
<dbReference type="SUPFAM" id="SSF141868">
    <property type="entry name" value="EAL domain-like"/>
    <property type="match status" value="1"/>
</dbReference>
<accession>A0A6M1LU99</accession>
<dbReference type="InterPro" id="IPR052155">
    <property type="entry name" value="Biofilm_reg_signaling"/>
</dbReference>
<name>A0A6M1LU99_9PROT</name>
<proteinExistence type="predicted"/>
<evidence type="ECO:0000259" key="2">
    <source>
        <dbReference type="Pfam" id="PF00563"/>
    </source>
</evidence>
<dbReference type="Proteomes" id="UP000475385">
    <property type="component" value="Unassembled WGS sequence"/>
</dbReference>
<reference evidence="3 4" key="1">
    <citation type="submission" date="2020-02" db="EMBL/GenBank/DDBJ databases">
        <authorList>
            <person name="Kim H.M."/>
            <person name="Jeon C.O."/>
        </authorList>
    </citation>
    <scope>NUCLEOTIDE SEQUENCE [LARGE SCALE GENOMIC DNA]</scope>
    <source>
        <strain evidence="3 4">PeD5</strain>
    </source>
</reference>
<reference evidence="3 4" key="2">
    <citation type="submission" date="2020-03" db="EMBL/GenBank/DDBJ databases">
        <title>Roseomonas stagni sp. nov., isolated from pond water in Japan.</title>
        <authorList>
            <person name="Furuhata K."/>
            <person name="Miyamoto H."/>
            <person name="Goto K."/>
        </authorList>
    </citation>
    <scope>NUCLEOTIDE SEQUENCE [LARGE SCALE GENOMIC DNA]</scope>
    <source>
        <strain evidence="3 4">PeD5</strain>
    </source>
</reference>
<protein>
    <submittedName>
        <fullName evidence="3">EAL domain-containing protein</fullName>
    </submittedName>
</protein>
<dbReference type="Gene3D" id="3.20.20.450">
    <property type="entry name" value="EAL domain"/>
    <property type="match status" value="1"/>
</dbReference>
<evidence type="ECO:0000256" key="1">
    <source>
        <dbReference type="SAM" id="MobiDB-lite"/>
    </source>
</evidence>
<dbReference type="Pfam" id="PF00563">
    <property type="entry name" value="EAL"/>
    <property type="match status" value="1"/>
</dbReference>
<feature type="region of interest" description="Disordered" evidence="1">
    <location>
        <begin position="137"/>
        <end position="184"/>
    </location>
</feature>
<dbReference type="InterPro" id="IPR035919">
    <property type="entry name" value="EAL_sf"/>
</dbReference>
<evidence type="ECO:0000313" key="3">
    <source>
        <dbReference type="EMBL" id="NGM23767.1"/>
    </source>
</evidence>
<dbReference type="PANTHER" id="PTHR44757">
    <property type="entry name" value="DIGUANYLATE CYCLASE DGCP"/>
    <property type="match status" value="1"/>
</dbReference>
<dbReference type="AlphaFoldDB" id="A0A6M1LU99"/>
<sequence>MPRREEQRPGQAFRTLAVAIQHVAGFGDEAVAEQPPVGFRPPQMRMEDGRRSDVEALIRWQHAQHGLIGPGRFTAVAEADGLNRDISRRMLHETVRIASTWSQPVPVAISISPGEPEVAETSDGADPVLPIHPGASASAARRWRHRARAGCRGQPSASGRILTRRKMSSRPATKPRTSPRVCCQRSPPIRDRKVASNSGLQAMDTARRTYSSTVSVTVSGRPMAFSRLPAILDAKGCFDSVTSGRPMRSASLATVPAL</sequence>